<dbReference type="RefSeq" id="WP_203813605.1">
    <property type="nucleotide sequence ID" value="NZ_BOMY01000054.1"/>
</dbReference>
<protein>
    <submittedName>
        <fullName evidence="1">Uncharacterized protein</fullName>
    </submittedName>
</protein>
<comment type="caution">
    <text evidence="1">The sequence shown here is derived from an EMBL/GenBank/DDBJ whole genome shotgun (WGS) entry which is preliminary data.</text>
</comment>
<dbReference type="Proteomes" id="UP000623608">
    <property type="component" value="Unassembled WGS sequence"/>
</dbReference>
<accession>A0A919NY27</accession>
<proteinExistence type="predicted"/>
<dbReference type="EMBL" id="BOMY01000054">
    <property type="protein sequence ID" value="GIF25787.1"/>
    <property type="molecule type" value="Genomic_DNA"/>
</dbReference>
<evidence type="ECO:0000313" key="1">
    <source>
        <dbReference type="EMBL" id="GIF25787.1"/>
    </source>
</evidence>
<name>A0A919NY27_9ACTN</name>
<sequence length="233" mass="25930">MRWFRRTRDERTDQQDAARRVMIDGVRERFGVDRPGSFHDQAAAVAEALTGPGGVAAAAGIVHEFADSAYSEIHGLAAALSRQVGYQFAVDRENYRPMWREAKPDLRWPLFNLPCGLFPYIHVAGALQAISTQVKLTTDQSRLHAHLFEILDLTIAGWEFASVRVDTDGAALAGLLISTAHDLRTTMSKEPPLPLPVRELMRNNNTIDVYAPDAHRIVAGINPGREMRETFLT</sequence>
<gene>
    <name evidence="1" type="ORF">Ate02nite_85170</name>
</gene>
<reference evidence="1" key="1">
    <citation type="submission" date="2021-01" db="EMBL/GenBank/DDBJ databases">
        <title>Whole genome shotgun sequence of Actinoplanes tereljensis NBRC 105297.</title>
        <authorList>
            <person name="Komaki H."/>
            <person name="Tamura T."/>
        </authorList>
    </citation>
    <scope>NUCLEOTIDE SEQUENCE</scope>
    <source>
        <strain evidence="1">NBRC 105297</strain>
    </source>
</reference>
<evidence type="ECO:0000313" key="2">
    <source>
        <dbReference type="Proteomes" id="UP000623608"/>
    </source>
</evidence>
<organism evidence="1 2">
    <name type="scientific">Paractinoplanes tereljensis</name>
    <dbReference type="NCBI Taxonomy" id="571912"/>
    <lineage>
        <taxon>Bacteria</taxon>
        <taxon>Bacillati</taxon>
        <taxon>Actinomycetota</taxon>
        <taxon>Actinomycetes</taxon>
        <taxon>Micromonosporales</taxon>
        <taxon>Micromonosporaceae</taxon>
        <taxon>Paractinoplanes</taxon>
    </lineage>
</organism>
<dbReference type="AlphaFoldDB" id="A0A919NY27"/>
<keyword evidence="2" id="KW-1185">Reference proteome</keyword>